<evidence type="ECO:0000313" key="3">
    <source>
        <dbReference type="Proteomes" id="UP000015106"/>
    </source>
</evidence>
<dbReference type="EnsemblPlants" id="TuG1812G0300003472.01.T01">
    <property type="protein sequence ID" value="TuG1812G0300003472.01.T01.cds363290"/>
    <property type="gene ID" value="TuG1812G0300003472.01"/>
</dbReference>
<keyword evidence="3" id="KW-1185">Reference proteome</keyword>
<dbReference type="Gramene" id="TuG1812G0300003472.01.T01">
    <property type="protein sequence ID" value="TuG1812G0300003472.01.T01.cds363290"/>
    <property type="gene ID" value="TuG1812G0300003472.01"/>
</dbReference>
<evidence type="ECO:0000256" key="1">
    <source>
        <dbReference type="SAM" id="Phobius"/>
    </source>
</evidence>
<feature type="transmembrane region" description="Helical" evidence="1">
    <location>
        <begin position="51"/>
        <end position="71"/>
    </location>
</feature>
<sequence length="100" mass="11387">MTLYIILDIVLEYVLKYIFLPVNVGNVYVLFSPNMLWSSSCYAYKFHGQLTSWWLAILSIFFLAGSINLLVSFSYHYSSLVLCNSAIDVAVSNKTVIFVL</sequence>
<organism evidence="2 3">
    <name type="scientific">Triticum urartu</name>
    <name type="common">Red wild einkorn</name>
    <name type="synonym">Crithodium urartu</name>
    <dbReference type="NCBI Taxonomy" id="4572"/>
    <lineage>
        <taxon>Eukaryota</taxon>
        <taxon>Viridiplantae</taxon>
        <taxon>Streptophyta</taxon>
        <taxon>Embryophyta</taxon>
        <taxon>Tracheophyta</taxon>
        <taxon>Spermatophyta</taxon>
        <taxon>Magnoliopsida</taxon>
        <taxon>Liliopsida</taxon>
        <taxon>Poales</taxon>
        <taxon>Poaceae</taxon>
        <taxon>BOP clade</taxon>
        <taxon>Pooideae</taxon>
        <taxon>Triticodae</taxon>
        <taxon>Triticeae</taxon>
        <taxon>Triticinae</taxon>
        <taxon>Triticum</taxon>
    </lineage>
</organism>
<reference evidence="2" key="3">
    <citation type="submission" date="2022-06" db="UniProtKB">
        <authorList>
            <consortium name="EnsemblPlants"/>
        </authorList>
    </citation>
    <scope>IDENTIFICATION</scope>
</reference>
<dbReference type="AlphaFoldDB" id="A0A8R7PV90"/>
<dbReference type="Proteomes" id="UP000015106">
    <property type="component" value="Chromosome 3"/>
</dbReference>
<protein>
    <submittedName>
        <fullName evidence="2">Uncharacterized protein</fullName>
    </submittedName>
</protein>
<accession>A0A8R7PV90</accession>
<feature type="transmembrane region" description="Helical" evidence="1">
    <location>
        <begin position="12"/>
        <end position="31"/>
    </location>
</feature>
<proteinExistence type="predicted"/>
<keyword evidence="1" id="KW-1133">Transmembrane helix</keyword>
<reference evidence="2" key="2">
    <citation type="submission" date="2018-03" db="EMBL/GenBank/DDBJ databases">
        <title>The Triticum urartu genome reveals the dynamic nature of wheat genome evolution.</title>
        <authorList>
            <person name="Ling H."/>
            <person name="Ma B."/>
            <person name="Shi X."/>
            <person name="Liu H."/>
            <person name="Dong L."/>
            <person name="Sun H."/>
            <person name="Cao Y."/>
            <person name="Gao Q."/>
            <person name="Zheng S."/>
            <person name="Li Y."/>
            <person name="Yu Y."/>
            <person name="Du H."/>
            <person name="Qi M."/>
            <person name="Li Y."/>
            <person name="Yu H."/>
            <person name="Cui Y."/>
            <person name="Wang N."/>
            <person name="Chen C."/>
            <person name="Wu H."/>
            <person name="Zhao Y."/>
            <person name="Zhang J."/>
            <person name="Li Y."/>
            <person name="Zhou W."/>
            <person name="Zhang B."/>
            <person name="Hu W."/>
            <person name="Eijk M."/>
            <person name="Tang J."/>
            <person name="Witsenboer H."/>
            <person name="Zhao S."/>
            <person name="Li Z."/>
            <person name="Zhang A."/>
            <person name="Wang D."/>
            <person name="Liang C."/>
        </authorList>
    </citation>
    <scope>NUCLEOTIDE SEQUENCE [LARGE SCALE GENOMIC DNA]</scope>
    <source>
        <strain evidence="2">cv. G1812</strain>
    </source>
</reference>
<evidence type="ECO:0000313" key="2">
    <source>
        <dbReference type="EnsemblPlants" id="TuG1812G0300003472.01.T01.cds363290"/>
    </source>
</evidence>
<name>A0A8R7PV90_TRIUA</name>
<reference evidence="3" key="1">
    <citation type="journal article" date="2013" name="Nature">
        <title>Draft genome of the wheat A-genome progenitor Triticum urartu.</title>
        <authorList>
            <person name="Ling H.Q."/>
            <person name="Zhao S."/>
            <person name="Liu D."/>
            <person name="Wang J."/>
            <person name="Sun H."/>
            <person name="Zhang C."/>
            <person name="Fan H."/>
            <person name="Li D."/>
            <person name="Dong L."/>
            <person name="Tao Y."/>
            <person name="Gao C."/>
            <person name="Wu H."/>
            <person name="Li Y."/>
            <person name="Cui Y."/>
            <person name="Guo X."/>
            <person name="Zheng S."/>
            <person name="Wang B."/>
            <person name="Yu K."/>
            <person name="Liang Q."/>
            <person name="Yang W."/>
            <person name="Lou X."/>
            <person name="Chen J."/>
            <person name="Feng M."/>
            <person name="Jian J."/>
            <person name="Zhang X."/>
            <person name="Luo G."/>
            <person name="Jiang Y."/>
            <person name="Liu J."/>
            <person name="Wang Z."/>
            <person name="Sha Y."/>
            <person name="Zhang B."/>
            <person name="Wu H."/>
            <person name="Tang D."/>
            <person name="Shen Q."/>
            <person name="Xue P."/>
            <person name="Zou S."/>
            <person name="Wang X."/>
            <person name="Liu X."/>
            <person name="Wang F."/>
            <person name="Yang Y."/>
            <person name="An X."/>
            <person name="Dong Z."/>
            <person name="Zhang K."/>
            <person name="Zhang X."/>
            <person name="Luo M.C."/>
            <person name="Dvorak J."/>
            <person name="Tong Y."/>
            <person name="Wang J."/>
            <person name="Yang H."/>
            <person name="Li Z."/>
            <person name="Wang D."/>
            <person name="Zhang A."/>
            <person name="Wang J."/>
        </authorList>
    </citation>
    <scope>NUCLEOTIDE SEQUENCE</scope>
    <source>
        <strain evidence="3">cv. G1812</strain>
    </source>
</reference>
<keyword evidence="1" id="KW-0472">Membrane</keyword>
<keyword evidence="1" id="KW-0812">Transmembrane</keyword>